<dbReference type="PANTHER" id="PTHR23521">
    <property type="entry name" value="TRANSPORTER MFS SUPERFAMILY"/>
    <property type="match status" value="1"/>
</dbReference>
<feature type="transmembrane region" description="Helical" evidence="6">
    <location>
        <begin position="201"/>
        <end position="220"/>
    </location>
</feature>
<protein>
    <submittedName>
        <fullName evidence="8">MFS transporter</fullName>
    </submittedName>
</protein>
<dbReference type="Pfam" id="PF00083">
    <property type="entry name" value="Sugar_tr"/>
    <property type="match status" value="1"/>
</dbReference>
<feature type="transmembrane region" description="Helical" evidence="6">
    <location>
        <begin position="131"/>
        <end position="148"/>
    </location>
</feature>
<feature type="transmembrane region" description="Helical" evidence="6">
    <location>
        <begin position="160"/>
        <end position="180"/>
    </location>
</feature>
<evidence type="ECO:0000256" key="1">
    <source>
        <dbReference type="ARBA" id="ARBA00004370"/>
    </source>
</evidence>
<keyword evidence="2 6" id="KW-0812">Transmembrane</keyword>
<name>A0A4S8Q696_9HYPH</name>
<dbReference type="InterPro" id="IPR020846">
    <property type="entry name" value="MFS_dom"/>
</dbReference>
<feature type="compositionally biased region" description="Acidic residues" evidence="5">
    <location>
        <begin position="409"/>
        <end position="425"/>
    </location>
</feature>
<dbReference type="EMBL" id="STGU01000002">
    <property type="protein sequence ID" value="THV38145.1"/>
    <property type="molecule type" value="Genomic_DNA"/>
</dbReference>
<evidence type="ECO:0000313" key="9">
    <source>
        <dbReference type="Proteomes" id="UP000307378"/>
    </source>
</evidence>
<reference evidence="8 9" key="1">
    <citation type="submission" date="2019-04" db="EMBL/GenBank/DDBJ databases">
        <title>genome sequence of strain W3.</title>
        <authorList>
            <person name="Gao J."/>
            <person name="Sun J."/>
        </authorList>
    </citation>
    <scope>NUCLEOTIDE SEQUENCE [LARGE SCALE GENOMIC DNA]</scope>
    <source>
        <strain evidence="8 9">W3</strain>
    </source>
</reference>
<proteinExistence type="predicted"/>
<sequence length="425" mass="45415">MLSSLASIATLMLSTLMMMAGFGLMGYMLPIRSLNEGWSTFIISVIATGYTFGFTVSCVVTPILVRRVGHVRVFGALITILTVSILLCALVVEWWAWMIFRGLSGFAIAGAYLLIESWLNERVTNDNRGALFSVYMVTCLVGSIGGQYIVPLGDVNGPELFMICALIFSLALFPVALSTAQSPSPIAEARFDLKRLYRRSPIAFFGSLLSGALSGTWGSLGGVYSQTIGMTTAQGATLLAAFLAGGALSQVPIGRISDRMDRRLVMIASGLFGVGACALMIAFGADEPTALYVAGFFVGTVLYPVYSLNVAHANDLAEPHEYVTLSSAIMILYGMGTVTGPIMAGTLMEWLGPNALIGFLGLAFALYAGYAAYRITRRPDAVTPEDKADFQATILPMQGADNASPLPEPEPDPEEQMELEIEPGR</sequence>
<dbReference type="RefSeq" id="WP_136538627.1">
    <property type="nucleotide sequence ID" value="NZ_STGU01000002.1"/>
</dbReference>
<feature type="transmembrane region" description="Helical" evidence="6">
    <location>
        <begin position="232"/>
        <end position="252"/>
    </location>
</feature>
<feature type="transmembrane region" description="Helical" evidence="6">
    <location>
        <begin position="41"/>
        <end position="64"/>
    </location>
</feature>
<keyword evidence="4 6" id="KW-0472">Membrane</keyword>
<dbReference type="CDD" id="cd17477">
    <property type="entry name" value="MFS_YcaD_like"/>
    <property type="match status" value="1"/>
</dbReference>
<comment type="caution">
    <text evidence="8">The sequence shown here is derived from an EMBL/GenBank/DDBJ whole genome shotgun (WGS) entry which is preliminary data.</text>
</comment>
<dbReference type="PROSITE" id="PS50850">
    <property type="entry name" value="MFS"/>
    <property type="match status" value="1"/>
</dbReference>
<dbReference type="GO" id="GO:0005886">
    <property type="term" value="C:plasma membrane"/>
    <property type="evidence" value="ECO:0007669"/>
    <property type="project" value="TreeGrafter"/>
</dbReference>
<feature type="transmembrane region" description="Helical" evidence="6">
    <location>
        <begin position="322"/>
        <end position="344"/>
    </location>
</feature>
<evidence type="ECO:0000256" key="3">
    <source>
        <dbReference type="ARBA" id="ARBA00022989"/>
    </source>
</evidence>
<comment type="subcellular location">
    <subcellularLocation>
        <location evidence="1">Membrane</location>
    </subcellularLocation>
</comment>
<dbReference type="AlphaFoldDB" id="A0A4S8Q696"/>
<dbReference type="Pfam" id="PF07690">
    <property type="entry name" value="MFS_1"/>
    <property type="match status" value="1"/>
</dbReference>
<evidence type="ECO:0000256" key="4">
    <source>
        <dbReference type="ARBA" id="ARBA00023136"/>
    </source>
</evidence>
<dbReference type="Gene3D" id="1.20.1250.20">
    <property type="entry name" value="MFS general substrate transporter like domains"/>
    <property type="match status" value="2"/>
</dbReference>
<evidence type="ECO:0000256" key="2">
    <source>
        <dbReference type="ARBA" id="ARBA00022692"/>
    </source>
</evidence>
<accession>A0A4S8Q696</accession>
<gene>
    <name evidence="8" type="ORF">FAA86_04945</name>
</gene>
<dbReference type="InterPro" id="IPR005828">
    <property type="entry name" value="MFS_sugar_transport-like"/>
</dbReference>
<feature type="transmembrane region" description="Helical" evidence="6">
    <location>
        <begin position="71"/>
        <end position="92"/>
    </location>
</feature>
<dbReference type="InterPro" id="IPR047200">
    <property type="entry name" value="MFS_YcaD-like"/>
</dbReference>
<evidence type="ECO:0000256" key="5">
    <source>
        <dbReference type="SAM" id="MobiDB-lite"/>
    </source>
</evidence>
<feature type="region of interest" description="Disordered" evidence="5">
    <location>
        <begin position="399"/>
        <end position="425"/>
    </location>
</feature>
<evidence type="ECO:0000313" key="8">
    <source>
        <dbReference type="EMBL" id="THV38145.1"/>
    </source>
</evidence>
<evidence type="ECO:0000256" key="6">
    <source>
        <dbReference type="SAM" id="Phobius"/>
    </source>
</evidence>
<dbReference type="InterPro" id="IPR011701">
    <property type="entry name" value="MFS"/>
</dbReference>
<keyword evidence="3 6" id="KW-1133">Transmembrane helix</keyword>
<feature type="transmembrane region" description="Helical" evidence="6">
    <location>
        <begin position="7"/>
        <end position="29"/>
    </location>
</feature>
<feature type="transmembrane region" description="Helical" evidence="6">
    <location>
        <begin position="98"/>
        <end position="119"/>
    </location>
</feature>
<dbReference type="InterPro" id="IPR036259">
    <property type="entry name" value="MFS_trans_sf"/>
</dbReference>
<feature type="transmembrane region" description="Helical" evidence="6">
    <location>
        <begin position="291"/>
        <end position="310"/>
    </location>
</feature>
<dbReference type="PANTHER" id="PTHR23521:SF3">
    <property type="entry name" value="MFS TRANSPORTER"/>
    <property type="match status" value="1"/>
</dbReference>
<feature type="transmembrane region" description="Helical" evidence="6">
    <location>
        <begin position="350"/>
        <end position="370"/>
    </location>
</feature>
<dbReference type="SUPFAM" id="SSF103473">
    <property type="entry name" value="MFS general substrate transporter"/>
    <property type="match status" value="1"/>
</dbReference>
<dbReference type="GO" id="GO:0022857">
    <property type="term" value="F:transmembrane transporter activity"/>
    <property type="evidence" value="ECO:0007669"/>
    <property type="project" value="InterPro"/>
</dbReference>
<dbReference type="Proteomes" id="UP000307378">
    <property type="component" value="Unassembled WGS sequence"/>
</dbReference>
<feature type="transmembrane region" description="Helical" evidence="6">
    <location>
        <begin position="264"/>
        <end position="285"/>
    </location>
</feature>
<feature type="domain" description="Major facilitator superfamily (MFS) profile" evidence="7">
    <location>
        <begin position="199"/>
        <end position="425"/>
    </location>
</feature>
<evidence type="ECO:0000259" key="7">
    <source>
        <dbReference type="PROSITE" id="PS50850"/>
    </source>
</evidence>
<organism evidence="8 9">
    <name type="scientific">Rhizobium rosettiformans W3</name>
    <dbReference type="NCBI Taxonomy" id="538378"/>
    <lineage>
        <taxon>Bacteria</taxon>
        <taxon>Pseudomonadati</taxon>
        <taxon>Pseudomonadota</taxon>
        <taxon>Alphaproteobacteria</taxon>
        <taxon>Hyphomicrobiales</taxon>
        <taxon>Rhizobiaceae</taxon>
        <taxon>Rhizobium/Agrobacterium group</taxon>
        <taxon>Rhizobium</taxon>
    </lineage>
</organism>